<feature type="region of interest" description="Disordered" evidence="7">
    <location>
        <begin position="263"/>
        <end position="476"/>
    </location>
</feature>
<feature type="compositionally biased region" description="Basic and acidic residues" evidence="7">
    <location>
        <begin position="31"/>
        <end position="53"/>
    </location>
</feature>
<evidence type="ECO:0000256" key="5">
    <source>
        <dbReference type="ARBA" id="ARBA00023242"/>
    </source>
</evidence>
<comment type="function">
    <text evidence="6">Involved in nucleolar processing of pre-18S ribosomal RNA. Has a role in the nuclear export of 40S pre-ribosomal subunit to the cytoplasm.</text>
</comment>
<dbReference type="PANTHER" id="PTHR23183">
    <property type="entry name" value="NOP14"/>
    <property type="match status" value="1"/>
</dbReference>
<evidence type="ECO:0000313" key="8">
    <source>
        <dbReference type="EMBL" id="EJU06534.1"/>
    </source>
</evidence>
<keyword evidence="3" id="KW-0690">Ribosome biogenesis</keyword>
<feature type="region of interest" description="Disordered" evidence="7">
    <location>
        <begin position="1"/>
        <end position="53"/>
    </location>
</feature>
<reference evidence="8 9" key="1">
    <citation type="journal article" date="2012" name="Science">
        <title>The Paleozoic origin of enzymatic lignin decomposition reconstructed from 31 fungal genomes.</title>
        <authorList>
            <person name="Floudas D."/>
            <person name="Binder M."/>
            <person name="Riley R."/>
            <person name="Barry K."/>
            <person name="Blanchette R.A."/>
            <person name="Henrissat B."/>
            <person name="Martinez A.T."/>
            <person name="Otillar R."/>
            <person name="Spatafora J.W."/>
            <person name="Yadav J.S."/>
            <person name="Aerts A."/>
            <person name="Benoit I."/>
            <person name="Boyd A."/>
            <person name="Carlson A."/>
            <person name="Copeland A."/>
            <person name="Coutinho P.M."/>
            <person name="de Vries R.P."/>
            <person name="Ferreira P."/>
            <person name="Findley K."/>
            <person name="Foster B."/>
            <person name="Gaskell J."/>
            <person name="Glotzer D."/>
            <person name="Gorecki P."/>
            <person name="Heitman J."/>
            <person name="Hesse C."/>
            <person name="Hori C."/>
            <person name="Igarashi K."/>
            <person name="Jurgens J.A."/>
            <person name="Kallen N."/>
            <person name="Kersten P."/>
            <person name="Kohler A."/>
            <person name="Kuees U."/>
            <person name="Kumar T.K.A."/>
            <person name="Kuo A."/>
            <person name="LaButti K."/>
            <person name="Larrondo L.F."/>
            <person name="Lindquist E."/>
            <person name="Ling A."/>
            <person name="Lombard V."/>
            <person name="Lucas S."/>
            <person name="Lundell T."/>
            <person name="Martin R."/>
            <person name="McLaughlin D.J."/>
            <person name="Morgenstern I."/>
            <person name="Morin E."/>
            <person name="Murat C."/>
            <person name="Nagy L.G."/>
            <person name="Nolan M."/>
            <person name="Ohm R.A."/>
            <person name="Patyshakuliyeva A."/>
            <person name="Rokas A."/>
            <person name="Ruiz-Duenas F.J."/>
            <person name="Sabat G."/>
            <person name="Salamov A."/>
            <person name="Samejima M."/>
            <person name="Schmutz J."/>
            <person name="Slot J.C."/>
            <person name="St John F."/>
            <person name="Stenlid J."/>
            <person name="Sun H."/>
            <person name="Sun S."/>
            <person name="Syed K."/>
            <person name="Tsang A."/>
            <person name="Wiebenga A."/>
            <person name="Young D."/>
            <person name="Pisabarro A."/>
            <person name="Eastwood D.C."/>
            <person name="Martin F."/>
            <person name="Cullen D."/>
            <person name="Grigoriev I.V."/>
            <person name="Hibbett D.S."/>
        </authorList>
    </citation>
    <scope>NUCLEOTIDE SEQUENCE [LARGE SCALE GENOMIC DNA]</scope>
    <source>
        <strain evidence="8 9">DJM-731 SS1</strain>
    </source>
</reference>
<evidence type="ECO:0000313" key="9">
    <source>
        <dbReference type="Proteomes" id="UP000030653"/>
    </source>
</evidence>
<dbReference type="HOGENOM" id="CLU_008874_0_0_1"/>
<evidence type="ECO:0000256" key="7">
    <source>
        <dbReference type="SAM" id="MobiDB-lite"/>
    </source>
</evidence>
<evidence type="ECO:0000256" key="6">
    <source>
        <dbReference type="ARBA" id="ARBA00024695"/>
    </source>
</evidence>
<organism evidence="8 9">
    <name type="scientific">Dacryopinax primogenitus (strain DJM 731)</name>
    <name type="common">Brown rot fungus</name>
    <dbReference type="NCBI Taxonomy" id="1858805"/>
    <lineage>
        <taxon>Eukaryota</taxon>
        <taxon>Fungi</taxon>
        <taxon>Dikarya</taxon>
        <taxon>Basidiomycota</taxon>
        <taxon>Agaricomycotina</taxon>
        <taxon>Dacrymycetes</taxon>
        <taxon>Dacrymycetales</taxon>
        <taxon>Dacrymycetaceae</taxon>
        <taxon>Dacryopinax</taxon>
    </lineage>
</organism>
<gene>
    <name evidence="8" type="ORF">DACRYDRAFT_92492</name>
</gene>
<feature type="compositionally biased region" description="Acidic residues" evidence="7">
    <location>
        <begin position="409"/>
        <end position="452"/>
    </location>
</feature>
<feature type="compositionally biased region" description="Polar residues" evidence="7">
    <location>
        <begin position="274"/>
        <end position="283"/>
    </location>
</feature>
<dbReference type="InterPro" id="IPR007276">
    <property type="entry name" value="Nop14"/>
</dbReference>
<feature type="compositionally biased region" description="Basic residues" evidence="7">
    <location>
        <begin position="921"/>
        <end position="930"/>
    </location>
</feature>
<keyword evidence="4" id="KW-0698">rRNA processing</keyword>
<dbReference type="GeneID" id="63692141"/>
<keyword evidence="5" id="KW-0539">Nucleus</keyword>
<dbReference type="RefSeq" id="XP_040633428.1">
    <property type="nucleotide sequence ID" value="XM_040777079.1"/>
</dbReference>
<evidence type="ECO:0000256" key="2">
    <source>
        <dbReference type="ARBA" id="ARBA00007466"/>
    </source>
</evidence>
<keyword evidence="9" id="KW-1185">Reference proteome</keyword>
<evidence type="ECO:0000256" key="4">
    <source>
        <dbReference type="ARBA" id="ARBA00022552"/>
    </source>
</evidence>
<feature type="compositionally biased region" description="Basic and acidic residues" evidence="7">
    <location>
        <begin position="318"/>
        <end position="356"/>
    </location>
</feature>
<sequence length="930" mass="104715">MGKGSQLSQLKAALQNSGLARKSQSKRGEKRKRDSASEGKDGQRRQDKLDKIVQDLNPFEVKVTRLKHDVGGRKLKGVTGRPGLTKQVGIETRKKTLLPELDTRNKAGSFVDRRFGENDPGMAPEDRMLERFTRERQQASKGALFNLDDDVELTHYGQSLSMMDDFDDTGMKLSDEEGEDDHGRIDAEIVSRGHFGGFADDDEDPDAPPRKKNKAEVMAEVIAKSKEHKHLRHLERERDDALRQTLDDEFGDIRGLLFSNQYAIPSGDRDTLPNRASSGSNSIPIGKRTAIPIVQGGAEDGDHIPVQDEESKSDDDYDKFVRELAFDKRSKPTNRLKTEEEIAEEEKEKLETAERARLRRMRGEEDDGSDEEGHKKAKRRVAQADDLDDGLDLGENSLGLDYGLGEGLGQEDEHDSESEEDEDEDEDEDDEEQSEEDESAFESDLEGNDSPEDLGVGETKEQAELSARPAKKTNPIKSTSKELPFIFPCPETHEEFLEIVDGLDGSQIPVVVHRIRVRYHPSLGVDYKEKLHAFLPVLLDHVLYASSPPTPSYRLVAGLFPHIKALATTYPVIAAEAFISKLTLMQKNLSRGLARGPTSPEAKTWPGPAELALLRLIGILWSTSDLEHGVVTPTFLLMGQYLAQCRVRSLADMASGLFLCTLCLQYTELSKRLVPEAVNFLNNALLYLCAHDLHTSLLPGSFPSPDLNSDIVNAMRLTPNQFYGVKPKRPNLLAALSGEIEDDVQTKVDLVGMAMTLVLQVAVNLTALEGFIELFEPTLDILEKLNQDKYSEGLKKLHSQSVDGLTRMLKVSRQTRHPLHLQAHKPIPIATYIPKFDEGHRWSKRHDPDAERNAAAKLRAQYKEERRGAMRELRKDNRFLASEKAKRQMEKDRAYNERMRKVEGSITEERHEEKLYEKEKMKQKRRAGKK</sequence>
<dbReference type="STRING" id="1858805.M5GBZ9"/>
<feature type="region of interest" description="Disordered" evidence="7">
    <location>
        <begin position="193"/>
        <end position="214"/>
    </location>
</feature>
<name>M5GBZ9_DACPD</name>
<protein>
    <submittedName>
        <fullName evidence="8">Nop14-like protein</fullName>
    </submittedName>
</protein>
<proteinExistence type="inferred from homology"/>
<evidence type="ECO:0000256" key="1">
    <source>
        <dbReference type="ARBA" id="ARBA00004604"/>
    </source>
</evidence>
<evidence type="ECO:0000256" key="3">
    <source>
        <dbReference type="ARBA" id="ARBA00022517"/>
    </source>
</evidence>
<feature type="compositionally biased region" description="Polar residues" evidence="7">
    <location>
        <begin position="1"/>
        <end position="18"/>
    </location>
</feature>
<dbReference type="GO" id="GO:0030692">
    <property type="term" value="C:Noc4p-Nop14p complex"/>
    <property type="evidence" value="ECO:0007669"/>
    <property type="project" value="TreeGrafter"/>
</dbReference>
<dbReference type="GO" id="GO:0030490">
    <property type="term" value="P:maturation of SSU-rRNA"/>
    <property type="evidence" value="ECO:0007669"/>
    <property type="project" value="TreeGrafter"/>
</dbReference>
<dbReference type="OMA" id="KSCWPSL"/>
<feature type="compositionally biased region" description="Basic and acidic residues" evidence="7">
    <location>
        <begin position="884"/>
        <end position="920"/>
    </location>
</feature>
<accession>M5GBZ9</accession>
<dbReference type="PANTHER" id="PTHR23183:SF0">
    <property type="entry name" value="NUCLEOLAR PROTEIN 14"/>
    <property type="match status" value="1"/>
</dbReference>
<feature type="region of interest" description="Disordered" evidence="7">
    <location>
        <begin position="884"/>
        <end position="930"/>
    </location>
</feature>
<dbReference type="OrthoDB" id="441771at2759"/>
<dbReference type="AlphaFoldDB" id="M5GBZ9"/>
<dbReference type="GO" id="GO:0032040">
    <property type="term" value="C:small-subunit processome"/>
    <property type="evidence" value="ECO:0007669"/>
    <property type="project" value="InterPro"/>
</dbReference>
<dbReference type="Proteomes" id="UP000030653">
    <property type="component" value="Unassembled WGS sequence"/>
</dbReference>
<dbReference type="Pfam" id="PF04147">
    <property type="entry name" value="Nop14"/>
    <property type="match status" value="1"/>
</dbReference>
<feature type="compositionally biased region" description="Basic and acidic residues" evidence="7">
    <location>
        <begin position="300"/>
        <end position="310"/>
    </location>
</feature>
<dbReference type="EMBL" id="JH795855">
    <property type="protein sequence ID" value="EJU06534.1"/>
    <property type="molecule type" value="Genomic_DNA"/>
</dbReference>
<comment type="subcellular location">
    <subcellularLocation>
        <location evidence="1">Nucleus</location>
        <location evidence="1">Nucleolus</location>
    </subcellularLocation>
</comment>
<comment type="similarity">
    <text evidence="2">Belongs to the NOP14 family.</text>
</comment>